<dbReference type="GO" id="GO:0005990">
    <property type="term" value="P:lactose catabolic process"/>
    <property type="evidence" value="ECO:0007669"/>
    <property type="project" value="TreeGrafter"/>
</dbReference>
<dbReference type="Gene3D" id="3.20.20.80">
    <property type="entry name" value="Glycosidases"/>
    <property type="match status" value="1"/>
</dbReference>
<feature type="domain" description="Beta galactosidase small chain/" evidence="14">
    <location>
        <begin position="706"/>
        <end position="848"/>
    </location>
</feature>
<comment type="caution">
    <text evidence="15">The sequence shown here is derived from an EMBL/GenBank/DDBJ whole genome shotgun (WGS) entry which is preliminary data.</text>
</comment>
<dbReference type="Pfam" id="PF02837">
    <property type="entry name" value="Glyco_hydro_2_N"/>
    <property type="match status" value="1"/>
</dbReference>
<feature type="domain" description="Glycoside hydrolase family 2 catalytic" evidence="12">
    <location>
        <begin position="300"/>
        <end position="501"/>
    </location>
</feature>
<dbReference type="SUPFAM" id="SSF49785">
    <property type="entry name" value="Galactose-binding domain-like"/>
    <property type="match status" value="1"/>
</dbReference>
<comment type="catalytic activity">
    <reaction evidence="1">
        <text>Hydrolysis of terminal non-reducing beta-D-galactose residues in beta-D-galactosides.</text>
        <dbReference type="EC" id="3.2.1.23"/>
    </reaction>
</comment>
<dbReference type="InterPro" id="IPR006102">
    <property type="entry name" value="Ig-like_GH2"/>
</dbReference>
<dbReference type="InterPro" id="IPR008979">
    <property type="entry name" value="Galactose-bd-like_sf"/>
</dbReference>
<evidence type="ECO:0000256" key="7">
    <source>
        <dbReference type="ARBA" id="ARBA00022837"/>
    </source>
</evidence>
<evidence type="ECO:0000256" key="10">
    <source>
        <dbReference type="SAM" id="SignalP"/>
    </source>
</evidence>
<comment type="cofactor">
    <cofactor evidence="2">
        <name>Ca(2+)</name>
        <dbReference type="ChEBI" id="CHEBI:29108"/>
    </cofactor>
</comment>
<dbReference type="SUPFAM" id="SSF74650">
    <property type="entry name" value="Galactose mutarotase-like"/>
    <property type="match status" value="1"/>
</dbReference>
<dbReference type="RefSeq" id="WP_109265519.1">
    <property type="nucleotide sequence ID" value="NZ_QEWP01000016.1"/>
</dbReference>
<dbReference type="SUPFAM" id="SSF51445">
    <property type="entry name" value="(Trans)glycosidases"/>
    <property type="match status" value="1"/>
</dbReference>
<evidence type="ECO:0000259" key="11">
    <source>
        <dbReference type="Pfam" id="PF00703"/>
    </source>
</evidence>
<dbReference type="Pfam" id="PF02929">
    <property type="entry name" value="Bgal_small_N"/>
    <property type="match status" value="1"/>
</dbReference>
<dbReference type="Gene3D" id="2.70.98.10">
    <property type="match status" value="1"/>
</dbReference>
<dbReference type="Proteomes" id="UP000244956">
    <property type="component" value="Unassembled WGS sequence"/>
</dbReference>
<keyword evidence="6 15" id="KW-0378">Hydrolase</keyword>
<evidence type="ECO:0000256" key="6">
    <source>
        <dbReference type="ARBA" id="ARBA00022801"/>
    </source>
</evidence>
<dbReference type="Gene3D" id="2.60.40.10">
    <property type="entry name" value="Immunoglobulins"/>
    <property type="match status" value="1"/>
</dbReference>
<dbReference type="InterPro" id="IPR011013">
    <property type="entry name" value="Gal_mutarotase_sf_dom"/>
</dbReference>
<reference evidence="15 16" key="1">
    <citation type="submission" date="2018-05" db="EMBL/GenBank/DDBJ databases">
        <title>Marinilabilia rubrum sp. nov., isolated from saltern sediment.</title>
        <authorList>
            <person name="Zhang R."/>
        </authorList>
    </citation>
    <scope>NUCLEOTIDE SEQUENCE [LARGE SCALE GENOMIC DNA]</scope>
    <source>
        <strain evidence="15 16">WTE16</strain>
    </source>
</reference>
<dbReference type="PANTHER" id="PTHR46323:SF2">
    <property type="entry name" value="BETA-GALACTOSIDASE"/>
    <property type="match status" value="1"/>
</dbReference>
<accession>A0A2U2B5F9</accession>
<evidence type="ECO:0000313" key="16">
    <source>
        <dbReference type="Proteomes" id="UP000244956"/>
    </source>
</evidence>
<name>A0A2U2B5F9_9BACT</name>
<feature type="chain" id="PRO_5015440308" description="beta-galactosidase" evidence="10">
    <location>
        <begin position="22"/>
        <end position="975"/>
    </location>
</feature>
<dbReference type="Pfam" id="PF00703">
    <property type="entry name" value="Glyco_hydro_2"/>
    <property type="match status" value="1"/>
</dbReference>
<evidence type="ECO:0000256" key="2">
    <source>
        <dbReference type="ARBA" id="ARBA00001913"/>
    </source>
</evidence>
<dbReference type="InterPro" id="IPR017853">
    <property type="entry name" value="GH"/>
</dbReference>
<evidence type="ECO:0000256" key="8">
    <source>
        <dbReference type="ARBA" id="ARBA00023295"/>
    </source>
</evidence>
<dbReference type="EMBL" id="QEWP01000016">
    <property type="protein sequence ID" value="PWD98309.1"/>
    <property type="molecule type" value="Genomic_DNA"/>
</dbReference>
<dbReference type="InterPro" id="IPR004199">
    <property type="entry name" value="B-gal_small/dom_5"/>
</dbReference>
<comment type="similarity">
    <text evidence="3">Belongs to the glycosyl hydrolase 2 family.</text>
</comment>
<dbReference type="GO" id="GO:0004565">
    <property type="term" value="F:beta-galactosidase activity"/>
    <property type="evidence" value="ECO:0007669"/>
    <property type="project" value="UniProtKB-EC"/>
</dbReference>
<dbReference type="InterPro" id="IPR013783">
    <property type="entry name" value="Ig-like_fold"/>
</dbReference>
<keyword evidence="16" id="KW-1185">Reference proteome</keyword>
<evidence type="ECO:0000256" key="5">
    <source>
        <dbReference type="ARBA" id="ARBA00012756"/>
    </source>
</evidence>
<keyword evidence="10" id="KW-0732">Signal</keyword>
<dbReference type="Pfam" id="PF02836">
    <property type="entry name" value="Glyco_hydro_2_C"/>
    <property type="match status" value="1"/>
</dbReference>
<evidence type="ECO:0000256" key="4">
    <source>
        <dbReference type="ARBA" id="ARBA00011245"/>
    </source>
</evidence>
<dbReference type="InterPro" id="IPR006103">
    <property type="entry name" value="Glyco_hydro_2_cat"/>
</dbReference>
<proteinExistence type="inferred from homology"/>
<dbReference type="InterPro" id="IPR014718">
    <property type="entry name" value="GH-type_carb-bd"/>
</dbReference>
<sequence>MNTKRRISYLLLLWVMLSVCKGQMTVVPNSSSVSPGTLDLTGEWHFHSSYMGFPAEVKAEAEDWSLIQVPGEWTMQGFQVKDGEAGTYSRTFTVPSTWKNSKIFLRCDAVFSKADLVINGKSVGSHTGPLVAFEKEVSSALKISKSNRITVSVTAETMADTLMSGTQYAAHQLGGILRKIYLYAVPELHLSDLSIETSLDEQYQDAELKLSANLQNDARINKAEVSLRLFDPDGESVKLPGNRKSIILNGKKQQDIQFSLPVNNPLKWDAEHPNLYKVEITLNSLGGSETIVKNVGFREIKVVGNQLFVNGVPVKLKGVNRHEVHPLRGRSLTPELWKQDAKIFKQGNVNYIRTSHYPPSKEFIEWCDSLGLYVELENPISWVGHHANKHWIENSPKESSFYDYFEEIASANLAFFKNHPSIILWSMANESMWTNNWSKLADFYAKEDPTRPTTFHDQAYGAFNNHGSKKMPVANIHYPGTSGPRVAEDFERPLLFGEYAHLNTYNRQEIKTDPGVRDAWGRGFRKMWENMYHSRGCVGGAIWSGIDDVFYLPDGRAVGYGEWGPIDGWRRRKPEYYHMKKSYSPVKIHSRQIPVPSQGEPIRLQVENRFDFTNLNECQIHWEIGKEKGISEMNLPPKKCGILSIHPQIEDMNGKILTLRFVSPQNIEVEACAIEIGDVKRDDFPFQKMTSSNLDVNEHNDQLTIKGQDFSWDFDLKSGIVSGAKVNGESVLNGGTELMMLELKTGPCNTEHSLEIPLHNSVCSGKKVKEVKWYQKNDSVKVSVKVNFYQAEGQINFSFTNNGQLLVDYQMTSKIEMNPRQWGLVFSVPRSSHKLQWYRRGLWSWYPENHIGRTNGTALPFGEKALHQEAYSKKPVNDWRFDAIELGTNDFRATRENVYWAALSNSNGRGITVLSNGEQAFRSFVNGSNNISFLVAGYSTGGGDLFFGGHYSDEREKLEEGSTFKSSVKLQLVKK</sequence>
<feature type="domain" description="Glycosyl hydrolases family 2 sugar binding" evidence="13">
    <location>
        <begin position="83"/>
        <end position="186"/>
    </location>
</feature>
<comment type="subunit">
    <text evidence="4">Monomer.</text>
</comment>
<gene>
    <name evidence="15" type="ORF">DDZ16_16145</name>
</gene>
<dbReference type="EC" id="3.2.1.23" evidence="5"/>
<evidence type="ECO:0000259" key="14">
    <source>
        <dbReference type="Pfam" id="PF02929"/>
    </source>
</evidence>
<dbReference type="AlphaFoldDB" id="A0A2U2B5F9"/>
<keyword evidence="8" id="KW-0326">Glycosidase</keyword>
<evidence type="ECO:0000256" key="3">
    <source>
        <dbReference type="ARBA" id="ARBA00007401"/>
    </source>
</evidence>
<dbReference type="OrthoDB" id="9801077at2"/>
<evidence type="ECO:0000259" key="12">
    <source>
        <dbReference type="Pfam" id="PF02836"/>
    </source>
</evidence>
<dbReference type="GO" id="GO:0030246">
    <property type="term" value="F:carbohydrate binding"/>
    <property type="evidence" value="ECO:0007669"/>
    <property type="project" value="InterPro"/>
</dbReference>
<dbReference type="GO" id="GO:0009341">
    <property type="term" value="C:beta-galactosidase complex"/>
    <property type="evidence" value="ECO:0007669"/>
    <property type="project" value="InterPro"/>
</dbReference>
<dbReference type="InterPro" id="IPR006101">
    <property type="entry name" value="Glyco_hydro_2"/>
</dbReference>
<dbReference type="PRINTS" id="PR00132">
    <property type="entry name" value="GLHYDRLASE2"/>
</dbReference>
<dbReference type="InterPro" id="IPR050347">
    <property type="entry name" value="Bact_Beta-galactosidase"/>
</dbReference>
<feature type="domain" description="Glycoside hydrolase family 2 immunoglobulin-like beta-sandwich" evidence="11">
    <location>
        <begin position="189"/>
        <end position="298"/>
    </location>
</feature>
<dbReference type="SUPFAM" id="SSF49303">
    <property type="entry name" value="beta-Galactosidase/glucuronidase domain"/>
    <property type="match status" value="1"/>
</dbReference>
<dbReference type="PANTHER" id="PTHR46323">
    <property type="entry name" value="BETA-GALACTOSIDASE"/>
    <property type="match status" value="1"/>
</dbReference>
<organism evidence="15 16">
    <name type="scientific">Marinilabilia rubra</name>
    <dbReference type="NCBI Taxonomy" id="2162893"/>
    <lineage>
        <taxon>Bacteria</taxon>
        <taxon>Pseudomonadati</taxon>
        <taxon>Bacteroidota</taxon>
        <taxon>Bacteroidia</taxon>
        <taxon>Marinilabiliales</taxon>
        <taxon>Marinilabiliaceae</taxon>
        <taxon>Marinilabilia</taxon>
    </lineage>
</organism>
<evidence type="ECO:0000313" key="15">
    <source>
        <dbReference type="EMBL" id="PWD98309.1"/>
    </source>
</evidence>
<dbReference type="Gene3D" id="2.60.120.260">
    <property type="entry name" value="Galactose-binding domain-like"/>
    <property type="match status" value="1"/>
</dbReference>
<dbReference type="InterPro" id="IPR006104">
    <property type="entry name" value="Glyco_hydro_2_N"/>
</dbReference>
<evidence type="ECO:0000259" key="13">
    <source>
        <dbReference type="Pfam" id="PF02837"/>
    </source>
</evidence>
<evidence type="ECO:0000256" key="1">
    <source>
        <dbReference type="ARBA" id="ARBA00001412"/>
    </source>
</evidence>
<dbReference type="InterPro" id="IPR036156">
    <property type="entry name" value="Beta-gal/glucu_dom_sf"/>
</dbReference>
<keyword evidence="7" id="KW-0106">Calcium</keyword>
<protein>
    <recommendedName>
        <fullName evidence="5">beta-galactosidase</fullName>
        <ecNumber evidence="5">3.2.1.23</ecNumber>
    </recommendedName>
    <alternativeName>
        <fullName evidence="9">Lactase</fullName>
    </alternativeName>
</protein>
<evidence type="ECO:0000256" key="9">
    <source>
        <dbReference type="ARBA" id="ARBA00032230"/>
    </source>
</evidence>
<feature type="signal peptide" evidence="10">
    <location>
        <begin position="1"/>
        <end position="21"/>
    </location>
</feature>